<sequence length="80" mass="8703">MDPKKADISRLEALPQDLLGEIVAKVGATTAEDFHNCILVCKELGASANDKHVFKTLNLALLVKKPLSGTQTPSYYENMS</sequence>
<dbReference type="AlphaFoldDB" id="A0A654EKQ2"/>
<gene>
    <name evidence="1" type="ORF">AN1_LOCUS3576</name>
</gene>
<proteinExistence type="predicted"/>
<dbReference type="Proteomes" id="UP000426265">
    <property type="component" value="Unassembled WGS sequence"/>
</dbReference>
<evidence type="ECO:0000313" key="2">
    <source>
        <dbReference type="Proteomes" id="UP000426265"/>
    </source>
</evidence>
<dbReference type="EMBL" id="CACRSJ010000104">
    <property type="protein sequence ID" value="VYS48092.1"/>
    <property type="molecule type" value="Genomic_DNA"/>
</dbReference>
<protein>
    <recommendedName>
        <fullName evidence="3">F-box domain-containing protein</fullName>
    </recommendedName>
</protein>
<reference evidence="1 2" key="1">
    <citation type="submission" date="2019-11" db="EMBL/GenBank/DDBJ databases">
        <authorList>
            <person name="Jiao W.-B."/>
            <person name="Schneeberger K."/>
        </authorList>
    </citation>
    <scope>NUCLEOTIDE SEQUENCE [LARGE SCALE GENOMIC DNA]</scope>
    <source>
        <strain evidence="2">cv. An-1</strain>
    </source>
</reference>
<evidence type="ECO:0008006" key="3">
    <source>
        <dbReference type="Google" id="ProtNLM"/>
    </source>
</evidence>
<accession>A0A654EKQ2</accession>
<evidence type="ECO:0000313" key="1">
    <source>
        <dbReference type="EMBL" id="VYS48092.1"/>
    </source>
</evidence>
<name>A0A654EKQ2_ARATH</name>
<organism evidence="1 2">
    <name type="scientific">Arabidopsis thaliana</name>
    <name type="common">Mouse-ear cress</name>
    <dbReference type="NCBI Taxonomy" id="3702"/>
    <lineage>
        <taxon>Eukaryota</taxon>
        <taxon>Viridiplantae</taxon>
        <taxon>Streptophyta</taxon>
        <taxon>Embryophyta</taxon>
        <taxon>Tracheophyta</taxon>
        <taxon>Spermatophyta</taxon>
        <taxon>Magnoliopsida</taxon>
        <taxon>eudicotyledons</taxon>
        <taxon>Gunneridae</taxon>
        <taxon>Pentapetalae</taxon>
        <taxon>rosids</taxon>
        <taxon>malvids</taxon>
        <taxon>Brassicales</taxon>
        <taxon>Brassicaceae</taxon>
        <taxon>Camelineae</taxon>
        <taxon>Arabidopsis</taxon>
    </lineage>
</organism>